<evidence type="ECO:0000313" key="3">
    <source>
        <dbReference type="Proteomes" id="UP000185511"/>
    </source>
</evidence>
<feature type="region of interest" description="Disordered" evidence="1">
    <location>
        <begin position="93"/>
        <end position="115"/>
    </location>
</feature>
<name>A0AAC9LBE1_9PSEU</name>
<protein>
    <submittedName>
        <fullName evidence="2">Uncharacterized protein</fullName>
    </submittedName>
</protein>
<dbReference type="AlphaFoldDB" id="A0AAC9LBE1"/>
<accession>A0AAC9LBE1</accession>
<dbReference type="EMBL" id="CP016076">
    <property type="protein sequence ID" value="APU13330.1"/>
    <property type="molecule type" value="Genomic_DNA"/>
</dbReference>
<evidence type="ECO:0000313" key="2">
    <source>
        <dbReference type="EMBL" id="APU13330.1"/>
    </source>
</evidence>
<dbReference type="KEGG" id="acad:UA74_06285"/>
<dbReference type="RefSeq" id="WP_157434023.1">
    <property type="nucleotide sequence ID" value="NZ_CP016076.1"/>
</dbReference>
<evidence type="ECO:0000256" key="1">
    <source>
        <dbReference type="SAM" id="MobiDB-lite"/>
    </source>
</evidence>
<reference evidence="3" key="1">
    <citation type="submission" date="2016-06" db="EMBL/GenBank/DDBJ databases">
        <title>Complete genome sequence of Actinoalloteichus fjordicus DSM 46855 (=ADI127-17), type strain of the new species Actinoalloteichus fjordicus.</title>
        <authorList>
            <person name="Ruckert C."/>
            <person name="Nouioui I."/>
            <person name="Willmese J."/>
            <person name="van Wezel G."/>
            <person name="Klenk H.-P."/>
            <person name="Kalinowski J."/>
            <person name="Zotchev S.B."/>
        </authorList>
    </citation>
    <scope>NUCLEOTIDE SEQUENCE [LARGE SCALE GENOMIC DNA]</scope>
    <source>
        <strain evidence="3">ADI127-7</strain>
    </source>
</reference>
<sequence>MHEQSEWDLSFFPPPVDFDELRTESDFAVVTVSGAEIVECERSMTDGIVSAISLRLSLPDQEILVQSCADDRSESDIGAVAASFLSGPGRARVRPSRTAVEERSHASPRVNGKPKKATLLHSRAATCLTFHHSGLFVIVAAARSTPVPVQDLPFTVATGQAPGIDLSIG</sequence>
<gene>
    <name evidence="2" type="ORF">UA74_06285</name>
</gene>
<dbReference type="Proteomes" id="UP000185511">
    <property type="component" value="Chromosome"/>
</dbReference>
<organism evidence="2 3">
    <name type="scientific">Actinoalloteichus fjordicus</name>
    <dbReference type="NCBI Taxonomy" id="1612552"/>
    <lineage>
        <taxon>Bacteria</taxon>
        <taxon>Bacillati</taxon>
        <taxon>Actinomycetota</taxon>
        <taxon>Actinomycetes</taxon>
        <taxon>Pseudonocardiales</taxon>
        <taxon>Pseudonocardiaceae</taxon>
        <taxon>Actinoalloteichus</taxon>
    </lineage>
</organism>
<keyword evidence="3" id="KW-1185">Reference proteome</keyword>
<proteinExistence type="predicted"/>